<protein>
    <submittedName>
        <fullName evidence="2">cAMP-binding domain of CRP or a regulatory subunit of cAMP-dependent protein kinases</fullName>
    </submittedName>
</protein>
<keyword evidence="2" id="KW-0808">Transferase</keyword>
<dbReference type="InterPro" id="IPR014710">
    <property type="entry name" value="RmlC-like_jellyroll"/>
</dbReference>
<gene>
    <name evidence="2" type="ORF">SAMN05660909_05181</name>
</gene>
<dbReference type="AlphaFoldDB" id="A0A1H4GCW6"/>
<dbReference type="SUPFAM" id="SSF51206">
    <property type="entry name" value="cAMP-binding domain-like"/>
    <property type="match status" value="1"/>
</dbReference>
<sequence>MKELINYILQFGQLDKQQIDLVMNNVVESSLHKGEHFSEAGKVPKQVGFIVDGVIRGYYHHNNGEEITRCFISENSLVADYVNFEANTVSAEYLQACTDCRLIIFPKDNWEELSRAVAGWDNIKNKMVQICMYQKSRKGPVISQDATTRYREFMENYPSLINRVPLAYIASYLGVTQQSLSRIRRNIR</sequence>
<dbReference type="CDD" id="cd00038">
    <property type="entry name" value="CAP_ED"/>
    <property type="match status" value="1"/>
</dbReference>
<dbReference type="Gene3D" id="2.60.120.10">
    <property type="entry name" value="Jelly Rolls"/>
    <property type="match status" value="1"/>
</dbReference>
<name>A0A1H4GCW6_9BACT</name>
<organism evidence="2 3">
    <name type="scientific">Chitinophaga terrae</name>
    <name type="common">ex Kim and Jung 2007</name>
    <dbReference type="NCBI Taxonomy" id="408074"/>
    <lineage>
        <taxon>Bacteria</taxon>
        <taxon>Pseudomonadati</taxon>
        <taxon>Bacteroidota</taxon>
        <taxon>Chitinophagia</taxon>
        <taxon>Chitinophagales</taxon>
        <taxon>Chitinophagaceae</taxon>
        <taxon>Chitinophaga</taxon>
    </lineage>
</organism>
<proteinExistence type="predicted"/>
<evidence type="ECO:0000313" key="2">
    <source>
        <dbReference type="EMBL" id="SEB07449.1"/>
    </source>
</evidence>
<dbReference type="InterPro" id="IPR018490">
    <property type="entry name" value="cNMP-bd_dom_sf"/>
</dbReference>
<evidence type="ECO:0000313" key="3">
    <source>
        <dbReference type="Proteomes" id="UP000199656"/>
    </source>
</evidence>
<reference evidence="3" key="1">
    <citation type="submission" date="2016-10" db="EMBL/GenBank/DDBJ databases">
        <authorList>
            <person name="Varghese N."/>
            <person name="Submissions S."/>
        </authorList>
    </citation>
    <scope>NUCLEOTIDE SEQUENCE [LARGE SCALE GENOMIC DNA]</scope>
    <source>
        <strain evidence="3">DSM 23920</strain>
    </source>
</reference>
<dbReference type="OrthoDB" id="758145at2"/>
<keyword evidence="2" id="KW-0418">Kinase</keyword>
<dbReference type="STRING" id="408074.SAMN05660909_05181"/>
<dbReference type="EMBL" id="FNRL01000037">
    <property type="protein sequence ID" value="SEB07449.1"/>
    <property type="molecule type" value="Genomic_DNA"/>
</dbReference>
<dbReference type="PROSITE" id="PS50042">
    <property type="entry name" value="CNMP_BINDING_3"/>
    <property type="match status" value="1"/>
</dbReference>
<accession>A0A1H4GCW6</accession>
<feature type="domain" description="Cyclic nucleotide-binding" evidence="1">
    <location>
        <begin position="10"/>
        <end position="113"/>
    </location>
</feature>
<dbReference type="InterPro" id="IPR000595">
    <property type="entry name" value="cNMP-bd_dom"/>
</dbReference>
<keyword evidence="3" id="KW-1185">Reference proteome</keyword>
<dbReference type="GO" id="GO:0016301">
    <property type="term" value="F:kinase activity"/>
    <property type="evidence" value="ECO:0007669"/>
    <property type="project" value="UniProtKB-KW"/>
</dbReference>
<dbReference type="RefSeq" id="WP_089765559.1">
    <property type="nucleotide sequence ID" value="NZ_BKAT01000060.1"/>
</dbReference>
<dbReference type="Proteomes" id="UP000199656">
    <property type="component" value="Unassembled WGS sequence"/>
</dbReference>
<evidence type="ECO:0000259" key="1">
    <source>
        <dbReference type="PROSITE" id="PS50042"/>
    </source>
</evidence>
<dbReference type="Pfam" id="PF00027">
    <property type="entry name" value="cNMP_binding"/>
    <property type="match status" value="1"/>
</dbReference>